<comment type="cofactor">
    <cofactor evidence="7">
        <name>[4Fe-4S] cluster</name>
        <dbReference type="ChEBI" id="CHEBI:49883"/>
    </cofactor>
    <text evidence="7">Binds 1 [4Fe-4S] cluster.</text>
</comment>
<evidence type="ECO:0000256" key="7">
    <source>
        <dbReference type="HAMAP-Rule" id="MF_00159"/>
    </source>
</evidence>
<evidence type="ECO:0000313" key="11">
    <source>
        <dbReference type="Proteomes" id="UP000058636"/>
    </source>
</evidence>
<evidence type="ECO:0000256" key="3">
    <source>
        <dbReference type="ARBA" id="ARBA00023002"/>
    </source>
</evidence>
<dbReference type="HAMAP" id="MF_00159">
    <property type="entry name" value="IspG"/>
    <property type="match status" value="1"/>
</dbReference>
<evidence type="ECO:0000259" key="9">
    <source>
        <dbReference type="Pfam" id="PF26540"/>
    </source>
</evidence>
<comment type="function">
    <text evidence="7">Converts 2C-methyl-D-erythritol 2,4-cyclodiphosphate (ME-2,4cPP) into 1-hydroxy-2-methyl-2-(E)-butenyl 4-diphosphate.</text>
</comment>
<dbReference type="PATRIC" id="fig|93930.3.peg.1448"/>
<dbReference type="SMR" id="A0A101EQZ3"/>
<feature type="binding site" evidence="7">
    <location>
        <position position="288"/>
    </location>
    <ligand>
        <name>[4Fe-4S] cluster</name>
        <dbReference type="ChEBI" id="CHEBI:49883"/>
    </ligand>
</feature>
<dbReference type="GO" id="GO:0016114">
    <property type="term" value="P:terpenoid biosynthetic process"/>
    <property type="evidence" value="ECO:0007669"/>
    <property type="project" value="InterPro"/>
</dbReference>
<accession>A0A101EQZ3</accession>
<dbReference type="GO" id="GO:0046429">
    <property type="term" value="F:4-hydroxy-3-methylbut-2-en-1-yl diphosphate synthase activity (ferredoxin)"/>
    <property type="evidence" value="ECO:0007669"/>
    <property type="project" value="UniProtKB-UniRule"/>
</dbReference>
<dbReference type="InterPro" id="IPR058578">
    <property type="entry name" value="IspG_TIM"/>
</dbReference>
<dbReference type="AlphaFoldDB" id="A0A101EQZ3"/>
<dbReference type="PANTHER" id="PTHR30454:SF0">
    <property type="entry name" value="4-HYDROXY-3-METHYLBUT-2-EN-1-YL DIPHOSPHATE SYNTHASE (FERREDOXIN), CHLOROPLASTIC"/>
    <property type="match status" value="1"/>
</dbReference>
<evidence type="ECO:0000256" key="6">
    <source>
        <dbReference type="ARBA" id="ARBA00023229"/>
    </source>
</evidence>
<evidence type="ECO:0000256" key="5">
    <source>
        <dbReference type="ARBA" id="ARBA00023014"/>
    </source>
</evidence>
<keyword evidence="2 7" id="KW-0479">Metal-binding</keyword>
<comment type="similarity">
    <text evidence="7">Belongs to the IspG family.</text>
</comment>
<dbReference type="GO" id="GO:0019288">
    <property type="term" value="P:isopentenyl diphosphate biosynthetic process, methylerythritol 4-phosphate pathway"/>
    <property type="evidence" value="ECO:0007669"/>
    <property type="project" value="UniProtKB-UniRule"/>
</dbReference>
<dbReference type="InterPro" id="IPR011005">
    <property type="entry name" value="Dihydropteroate_synth-like_sf"/>
</dbReference>
<dbReference type="RefSeq" id="WP_011942742.1">
    <property type="nucleotide sequence ID" value="NZ_DAITJQ010000001.1"/>
</dbReference>
<dbReference type="SUPFAM" id="SSF51717">
    <property type="entry name" value="Dihydropteroate synthetase-like"/>
    <property type="match status" value="1"/>
</dbReference>
<keyword evidence="4 7" id="KW-0408">Iron</keyword>
<gene>
    <name evidence="7" type="primary">ispG</name>
    <name evidence="10" type="ORF">XD57_0604</name>
</gene>
<dbReference type="PANTHER" id="PTHR30454">
    <property type="entry name" value="4-HYDROXY-3-METHYLBUT-2-EN-1-YL DIPHOSPHATE SYNTHASE"/>
    <property type="match status" value="1"/>
</dbReference>
<feature type="domain" description="IspG C-terminal" evidence="9">
    <location>
        <begin position="249"/>
        <end position="336"/>
    </location>
</feature>
<feature type="binding site" evidence="7">
    <location>
        <position position="256"/>
    </location>
    <ligand>
        <name>[4Fe-4S] cluster</name>
        <dbReference type="ChEBI" id="CHEBI:49883"/>
    </ligand>
</feature>
<dbReference type="EC" id="1.17.7.3" evidence="7"/>
<dbReference type="InterPro" id="IPR045854">
    <property type="entry name" value="NO2/SO3_Rdtase_4Fe4S_sf"/>
</dbReference>
<dbReference type="GO" id="GO:0005506">
    <property type="term" value="F:iron ion binding"/>
    <property type="evidence" value="ECO:0007669"/>
    <property type="project" value="InterPro"/>
</dbReference>
<dbReference type="InterPro" id="IPR058579">
    <property type="entry name" value="IspG_C"/>
</dbReference>
<dbReference type="Proteomes" id="UP000058636">
    <property type="component" value="Unassembled WGS sequence"/>
</dbReference>
<dbReference type="GO" id="GO:0051539">
    <property type="term" value="F:4 iron, 4 sulfur cluster binding"/>
    <property type="evidence" value="ECO:0007669"/>
    <property type="project" value="UniProtKB-UniRule"/>
</dbReference>
<keyword evidence="5 7" id="KW-0411">Iron-sulfur</keyword>
<reference evidence="10 11" key="1">
    <citation type="journal article" date="2015" name="MBio">
        <title>Genome-Resolved Metagenomic Analysis Reveals Roles for Candidate Phyla and Other Microbial Community Members in Biogeochemical Transformations in Oil Reservoirs.</title>
        <authorList>
            <person name="Hu P."/>
            <person name="Tom L."/>
            <person name="Singh A."/>
            <person name="Thomas B.C."/>
            <person name="Baker B.J."/>
            <person name="Piceno Y.M."/>
            <person name="Andersen G.L."/>
            <person name="Banfield J.F."/>
        </authorList>
    </citation>
    <scope>NUCLEOTIDE SEQUENCE [LARGE SCALE GENOMIC DNA]</scope>
    <source>
        <strain evidence="10">46_26</strain>
    </source>
</reference>
<dbReference type="GO" id="GO:0141197">
    <property type="term" value="F:4-hydroxy-3-methylbut-2-enyl-diphosphate synthase activity (flavodoxin)"/>
    <property type="evidence" value="ECO:0007669"/>
    <property type="project" value="UniProtKB-EC"/>
</dbReference>
<protein>
    <recommendedName>
        <fullName evidence="7">4-hydroxy-3-methylbut-2-en-1-yl diphosphate synthase (flavodoxin)</fullName>
        <ecNumber evidence="7">1.17.7.3</ecNumber>
    </recommendedName>
    <alternativeName>
        <fullName evidence="7">1-hydroxy-2-methyl-2-(E)-butenyl 4-diphosphate synthase</fullName>
    </alternativeName>
</protein>
<keyword evidence="6 7" id="KW-0414">Isoprene biosynthesis</keyword>
<proteinExistence type="inferred from homology"/>
<comment type="pathway">
    <text evidence="7">Isoprenoid biosynthesis; isopentenyl diphosphate biosynthesis via DXP pathway; isopentenyl diphosphate from 1-deoxy-D-xylulose 5-phosphate: step 5/6.</text>
</comment>
<dbReference type="Pfam" id="PF26540">
    <property type="entry name" value="GcpE_C"/>
    <property type="match status" value="1"/>
</dbReference>
<evidence type="ECO:0000256" key="2">
    <source>
        <dbReference type="ARBA" id="ARBA00022723"/>
    </source>
</evidence>
<feature type="binding site" evidence="7">
    <location>
        <position position="295"/>
    </location>
    <ligand>
        <name>[4Fe-4S] cluster</name>
        <dbReference type="ChEBI" id="CHEBI:49883"/>
    </ligand>
</feature>
<feature type="binding site" evidence="7">
    <location>
        <position position="253"/>
    </location>
    <ligand>
        <name>[4Fe-4S] cluster</name>
        <dbReference type="ChEBI" id="CHEBI:49883"/>
    </ligand>
</feature>
<evidence type="ECO:0000259" key="8">
    <source>
        <dbReference type="Pfam" id="PF04551"/>
    </source>
</evidence>
<sequence>MRKSVKVGNVVIGGGAPVSVQSMTTTKTADVERTISQIKRLERAGCEIIRVAVQDEEDAKAIRRIKEQIEIPLVADIQFDYRLAILSIDNGADKIRINPGNMSRDRLKDVVAAAKGKGIPIRVGANVGSIKRRTSERWKDLAESALEEVRLLEKEGFYDIVVSVKSSDILETIKANEYIAEKIEYPIHLGVTEAGVSETAVVKSSIAIGHLLLKNIGDTIRVSISGDPVREVIVGKKILIALGLREGVEVIACPTCGRAEIDVENMAKMIEENFFHVQKRLKIAVMGCVVNGIGEGKDADLGVAGLRDGAVIFVKGEIKERVSKEFVLERLKHYLNELLEEVER</sequence>
<dbReference type="Gene3D" id="3.30.413.10">
    <property type="entry name" value="Sulfite Reductase Hemoprotein, domain 1"/>
    <property type="match status" value="1"/>
</dbReference>
<comment type="catalytic activity">
    <reaction evidence="7">
        <text>(2E)-4-hydroxy-3-methylbut-2-enyl diphosphate + oxidized [flavodoxin] + H2O + 2 H(+) = 2-C-methyl-D-erythritol 2,4-cyclic diphosphate + reduced [flavodoxin]</text>
        <dbReference type="Rhea" id="RHEA:43604"/>
        <dbReference type="Rhea" id="RHEA-COMP:10622"/>
        <dbReference type="Rhea" id="RHEA-COMP:10623"/>
        <dbReference type="ChEBI" id="CHEBI:15377"/>
        <dbReference type="ChEBI" id="CHEBI:15378"/>
        <dbReference type="ChEBI" id="CHEBI:57618"/>
        <dbReference type="ChEBI" id="CHEBI:58210"/>
        <dbReference type="ChEBI" id="CHEBI:58483"/>
        <dbReference type="ChEBI" id="CHEBI:128753"/>
        <dbReference type="EC" id="1.17.7.3"/>
    </reaction>
</comment>
<evidence type="ECO:0000256" key="4">
    <source>
        <dbReference type="ARBA" id="ARBA00023004"/>
    </source>
</evidence>
<evidence type="ECO:0000313" key="10">
    <source>
        <dbReference type="EMBL" id="KUK23293.1"/>
    </source>
</evidence>
<dbReference type="SUPFAM" id="SSF56014">
    <property type="entry name" value="Nitrite and sulphite reductase 4Fe-4S domain-like"/>
    <property type="match status" value="1"/>
</dbReference>
<dbReference type="OMA" id="PTCGRTQ"/>
<organism evidence="10 11">
    <name type="scientific">Thermotoga petrophila</name>
    <dbReference type="NCBI Taxonomy" id="93929"/>
    <lineage>
        <taxon>Bacteria</taxon>
        <taxon>Thermotogati</taxon>
        <taxon>Thermotogota</taxon>
        <taxon>Thermotogae</taxon>
        <taxon>Thermotogales</taxon>
        <taxon>Thermotogaceae</taxon>
        <taxon>Thermotoga</taxon>
    </lineage>
</organism>
<keyword evidence="1 7" id="KW-0004">4Fe-4S</keyword>
<comment type="caution">
    <text evidence="10">The sequence shown here is derived from an EMBL/GenBank/DDBJ whole genome shotgun (WGS) entry which is preliminary data.</text>
</comment>
<dbReference type="FunFam" id="3.20.20.20:FF:000001">
    <property type="entry name" value="4-hydroxy-3-methylbut-2-en-1-yl diphosphate synthase (flavodoxin)"/>
    <property type="match status" value="1"/>
</dbReference>
<dbReference type="InterPro" id="IPR004588">
    <property type="entry name" value="IspG_bac-typ"/>
</dbReference>
<dbReference type="EMBL" id="LGFG01000034">
    <property type="protein sequence ID" value="KUK23293.1"/>
    <property type="molecule type" value="Genomic_DNA"/>
</dbReference>
<name>A0A101EQZ3_9THEM</name>
<feature type="domain" description="IspG TIM-barrel" evidence="8">
    <location>
        <begin position="3"/>
        <end position="235"/>
    </location>
</feature>
<dbReference type="InterPro" id="IPR016425">
    <property type="entry name" value="IspG_bac"/>
</dbReference>
<keyword evidence="3 7" id="KW-0560">Oxidoreductase</keyword>
<dbReference type="UniPathway" id="UPA00056">
    <property type="reaction ID" value="UER00096"/>
</dbReference>
<evidence type="ECO:0000256" key="1">
    <source>
        <dbReference type="ARBA" id="ARBA00022485"/>
    </source>
</evidence>
<dbReference type="NCBIfam" id="TIGR00612">
    <property type="entry name" value="ispG_gcpE"/>
    <property type="match status" value="1"/>
</dbReference>
<dbReference type="PIRSF" id="PIRSF004640">
    <property type="entry name" value="IspG"/>
    <property type="match status" value="1"/>
</dbReference>
<dbReference type="Pfam" id="PF04551">
    <property type="entry name" value="GcpE"/>
    <property type="match status" value="1"/>
</dbReference>
<dbReference type="Gene3D" id="3.20.20.20">
    <property type="entry name" value="Dihydropteroate synthase-like"/>
    <property type="match status" value="1"/>
</dbReference>
<dbReference type="NCBIfam" id="NF001540">
    <property type="entry name" value="PRK00366.1"/>
    <property type="match status" value="1"/>
</dbReference>